<dbReference type="OMA" id="EYYECNN"/>
<dbReference type="PROSITE" id="PS50404">
    <property type="entry name" value="GST_NTER"/>
    <property type="match status" value="1"/>
</dbReference>
<dbReference type="CDD" id="cd03048">
    <property type="entry name" value="GST_N_Ure2p_like"/>
    <property type="match status" value="1"/>
</dbReference>
<reference evidence="5 6" key="1">
    <citation type="submission" date="2019-07" db="EMBL/GenBank/DDBJ databases">
        <title>Genome assembly of two rare yeast pathogens: Diutina rugosa and Trichomonascus ciferrii.</title>
        <authorList>
            <person name="Mixao V."/>
            <person name="Saus E."/>
            <person name="Hansen A."/>
            <person name="Lass-Flor C."/>
            <person name="Gabaldon T."/>
        </authorList>
    </citation>
    <scope>NUCLEOTIDE SEQUENCE [LARGE SCALE GENOMIC DNA]</scope>
    <source>
        <strain evidence="5 6">CBS 613</strain>
    </source>
</reference>
<dbReference type="InterPro" id="IPR036282">
    <property type="entry name" value="Glutathione-S-Trfase_C_sf"/>
</dbReference>
<evidence type="ECO:0000256" key="2">
    <source>
        <dbReference type="RuleBase" id="RU003494"/>
    </source>
</evidence>
<evidence type="ECO:0000259" key="3">
    <source>
        <dbReference type="PROSITE" id="PS50404"/>
    </source>
</evidence>
<dbReference type="EMBL" id="SWFT01000124">
    <property type="protein sequence ID" value="KAA8899299.1"/>
    <property type="molecule type" value="Genomic_DNA"/>
</dbReference>
<evidence type="ECO:0000259" key="4">
    <source>
        <dbReference type="PROSITE" id="PS50405"/>
    </source>
</evidence>
<dbReference type="InterPro" id="IPR004046">
    <property type="entry name" value="GST_C"/>
</dbReference>
<dbReference type="PROSITE" id="PS50405">
    <property type="entry name" value="GST_CTER"/>
    <property type="match status" value="1"/>
</dbReference>
<dbReference type="VEuPathDB" id="FungiDB:DIURU_004321"/>
<comment type="similarity">
    <text evidence="1 2">Belongs to the GST superfamily.</text>
</comment>
<dbReference type="InterPro" id="IPR010987">
    <property type="entry name" value="Glutathione-S-Trfase_C-like"/>
</dbReference>
<accession>A0A642UPG8</accession>
<dbReference type="Proteomes" id="UP000449547">
    <property type="component" value="Unassembled WGS sequence"/>
</dbReference>
<evidence type="ECO:0000313" key="5">
    <source>
        <dbReference type="EMBL" id="KAA8899299.1"/>
    </source>
</evidence>
<protein>
    <recommendedName>
        <fullName evidence="7">Glutathione S-transferase</fullName>
    </recommendedName>
</protein>
<dbReference type="OrthoDB" id="422574at2759"/>
<dbReference type="PANTHER" id="PTHR44051:SF8">
    <property type="entry name" value="GLUTATHIONE S-TRANSFERASE GSTA"/>
    <property type="match status" value="1"/>
</dbReference>
<comment type="caution">
    <text evidence="5">The sequence shown here is derived from an EMBL/GenBank/DDBJ whole genome shotgun (WGS) entry which is preliminary data.</text>
</comment>
<name>A0A642UPG8_DIURU</name>
<dbReference type="Gene3D" id="1.20.1050.10">
    <property type="match status" value="1"/>
</dbReference>
<dbReference type="GeneID" id="54782972"/>
<dbReference type="PANTHER" id="PTHR44051">
    <property type="entry name" value="GLUTATHIONE S-TRANSFERASE-RELATED"/>
    <property type="match status" value="1"/>
</dbReference>
<gene>
    <name evidence="5" type="ORF">DIURU_004321</name>
</gene>
<dbReference type="Pfam" id="PF02798">
    <property type="entry name" value="GST_N"/>
    <property type="match status" value="1"/>
</dbReference>
<evidence type="ECO:0000313" key="6">
    <source>
        <dbReference type="Proteomes" id="UP000449547"/>
    </source>
</evidence>
<evidence type="ECO:0000256" key="1">
    <source>
        <dbReference type="ARBA" id="ARBA00007409"/>
    </source>
</evidence>
<sequence length="216" mass="24748">MTQPVTLYAFPTPNGVKVSTLLEALEVPYKYQRVSIFGEVKSDWFVKLNPNGRIPTLVDPNTNTTISQTAAIDYYLADTYDKERKWSYAPGTPEWYQQLEIVMFSMGEQGPIQGQANHFVIYAPEKVEYAIKRYTTDIKRIYGVLDEYLKRNSANGPYFVGTHYSIADFVVFGWANRLDALGIELAQWPHVQAWYEKFKQLAPIQKGIAALDEETK</sequence>
<dbReference type="Gene3D" id="3.40.30.10">
    <property type="entry name" value="Glutaredoxin"/>
    <property type="match status" value="1"/>
</dbReference>
<dbReference type="AlphaFoldDB" id="A0A642UPG8"/>
<dbReference type="RefSeq" id="XP_034010813.1">
    <property type="nucleotide sequence ID" value="XM_034157182.1"/>
</dbReference>
<dbReference type="SFLD" id="SFLDG01151">
    <property type="entry name" value="Main.2:_Nu-like"/>
    <property type="match status" value="1"/>
</dbReference>
<dbReference type="InterPro" id="IPR036249">
    <property type="entry name" value="Thioredoxin-like_sf"/>
</dbReference>
<proteinExistence type="inferred from homology"/>
<feature type="domain" description="GST C-terminal" evidence="4">
    <location>
        <begin position="91"/>
        <end position="216"/>
    </location>
</feature>
<keyword evidence="6" id="KW-1185">Reference proteome</keyword>
<feature type="domain" description="GST N-terminal" evidence="3">
    <location>
        <begin position="2"/>
        <end position="84"/>
    </location>
</feature>
<dbReference type="SUPFAM" id="SSF47616">
    <property type="entry name" value="GST C-terminal domain-like"/>
    <property type="match status" value="1"/>
</dbReference>
<organism evidence="5 6">
    <name type="scientific">Diutina rugosa</name>
    <name type="common">Yeast</name>
    <name type="synonym">Candida rugosa</name>
    <dbReference type="NCBI Taxonomy" id="5481"/>
    <lineage>
        <taxon>Eukaryota</taxon>
        <taxon>Fungi</taxon>
        <taxon>Dikarya</taxon>
        <taxon>Ascomycota</taxon>
        <taxon>Saccharomycotina</taxon>
        <taxon>Pichiomycetes</taxon>
        <taxon>Debaryomycetaceae</taxon>
        <taxon>Diutina</taxon>
    </lineage>
</organism>
<dbReference type="InterPro" id="IPR004045">
    <property type="entry name" value="Glutathione_S-Trfase_N"/>
</dbReference>
<dbReference type="SFLD" id="SFLDG00358">
    <property type="entry name" value="Main_(cytGST)"/>
    <property type="match status" value="1"/>
</dbReference>
<dbReference type="SUPFAM" id="SSF52833">
    <property type="entry name" value="Thioredoxin-like"/>
    <property type="match status" value="1"/>
</dbReference>
<evidence type="ECO:0008006" key="7">
    <source>
        <dbReference type="Google" id="ProtNLM"/>
    </source>
</evidence>
<dbReference type="SFLD" id="SFLDS00019">
    <property type="entry name" value="Glutathione_Transferase_(cytos"/>
    <property type="match status" value="1"/>
</dbReference>
<dbReference type="Pfam" id="PF00043">
    <property type="entry name" value="GST_C"/>
    <property type="match status" value="1"/>
</dbReference>
<dbReference type="InterPro" id="IPR040079">
    <property type="entry name" value="Glutathione_S-Trfase"/>
</dbReference>